<evidence type="ECO:0000313" key="2">
    <source>
        <dbReference type="Proteomes" id="UP000185829"/>
    </source>
</evidence>
<gene>
    <name evidence="1" type="ORF">SAMN05878482_101193</name>
</gene>
<dbReference type="EMBL" id="FTMX01000001">
    <property type="protein sequence ID" value="SIQ05043.1"/>
    <property type="molecule type" value="Genomic_DNA"/>
</dbReference>
<reference evidence="1 2" key="1">
    <citation type="submission" date="2017-01" db="EMBL/GenBank/DDBJ databases">
        <authorList>
            <person name="Varghese N."/>
            <person name="Submissions S."/>
        </authorList>
    </citation>
    <scope>NUCLEOTIDE SEQUENCE [LARGE SCALE GENOMIC DNA]</scope>
    <source>
        <strain evidence="1 2">RUG2-6</strain>
    </source>
</reference>
<organism evidence="1 2">
    <name type="scientific">Peribacillus simplex</name>
    <dbReference type="NCBI Taxonomy" id="1478"/>
    <lineage>
        <taxon>Bacteria</taxon>
        <taxon>Bacillati</taxon>
        <taxon>Bacillota</taxon>
        <taxon>Bacilli</taxon>
        <taxon>Bacillales</taxon>
        <taxon>Bacillaceae</taxon>
        <taxon>Peribacillus</taxon>
    </lineage>
</organism>
<dbReference type="Proteomes" id="UP000185829">
    <property type="component" value="Unassembled WGS sequence"/>
</dbReference>
<accession>A0A9X8WGW0</accession>
<protein>
    <submittedName>
        <fullName evidence="1">Uncharacterized protein</fullName>
    </submittedName>
</protein>
<name>A0A9X8WGW0_9BACI</name>
<sequence length="50" mass="5784">MVMNSENYNIDVLGLGKKIDDHDYFRTMEESGVTINTVFNEGSFRKDCCF</sequence>
<comment type="caution">
    <text evidence="1">The sequence shown here is derived from an EMBL/GenBank/DDBJ whole genome shotgun (WGS) entry which is preliminary data.</text>
</comment>
<dbReference type="AlphaFoldDB" id="A0A9X8WGW0"/>
<evidence type="ECO:0000313" key="1">
    <source>
        <dbReference type="EMBL" id="SIQ05043.1"/>
    </source>
</evidence>
<proteinExistence type="predicted"/>